<dbReference type="GO" id="GO:1902476">
    <property type="term" value="P:chloride transmembrane transport"/>
    <property type="evidence" value="ECO:0000318"/>
    <property type="project" value="GO_Central"/>
</dbReference>
<evidence type="ECO:0000256" key="8">
    <source>
        <dbReference type="ARBA" id="ARBA00022989"/>
    </source>
</evidence>
<dbReference type="KEGG" id="tad:TRIADDRAFT_27374"/>
<feature type="transmembrane region" description="Helical" evidence="14">
    <location>
        <begin position="94"/>
        <end position="119"/>
    </location>
</feature>
<evidence type="ECO:0000256" key="10">
    <source>
        <dbReference type="ARBA" id="ARBA00023136"/>
    </source>
</evidence>
<evidence type="ECO:0000256" key="5">
    <source>
        <dbReference type="ARBA" id="ARBA00022692"/>
    </source>
</evidence>
<dbReference type="AlphaFoldDB" id="B3S137"/>
<evidence type="ECO:0000256" key="7">
    <source>
        <dbReference type="ARBA" id="ARBA00022958"/>
    </source>
</evidence>
<dbReference type="FunCoup" id="B3S137">
    <property type="interactions" value="371"/>
</dbReference>
<evidence type="ECO:0000313" key="16">
    <source>
        <dbReference type="EMBL" id="EDV23497.1"/>
    </source>
</evidence>
<feature type="non-terminal residue" evidence="16">
    <location>
        <position position="1"/>
    </location>
</feature>
<evidence type="ECO:0000256" key="9">
    <source>
        <dbReference type="ARBA" id="ARBA00023065"/>
    </source>
</evidence>
<dbReference type="EMBL" id="DS985247">
    <property type="protein sequence ID" value="EDV23497.1"/>
    <property type="molecule type" value="Genomic_DNA"/>
</dbReference>
<feature type="transmembrane region" description="Helical" evidence="14">
    <location>
        <begin position="47"/>
        <end position="73"/>
    </location>
</feature>
<feature type="compositionally biased region" description="Polar residues" evidence="13">
    <location>
        <begin position="510"/>
        <end position="525"/>
    </location>
</feature>
<feature type="transmembrane region" description="Helical" evidence="14">
    <location>
        <begin position="340"/>
        <end position="359"/>
    </location>
</feature>
<feature type="domain" description="Amino acid permease/ SLC12A" evidence="15">
    <location>
        <begin position="22"/>
        <end position="385"/>
    </location>
</feature>
<protein>
    <recommendedName>
        <fullName evidence="12">Solute carrier family 12 member 8</fullName>
    </recommendedName>
</protein>
<dbReference type="Proteomes" id="UP000009022">
    <property type="component" value="Unassembled WGS sequence"/>
</dbReference>
<evidence type="ECO:0000259" key="15">
    <source>
        <dbReference type="Pfam" id="PF00324"/>
    </source>
</evidence>
<keyword evidence="11" id="KW-0868">Chloride</keyword>
<evidence type="ECO:0000256" key="2">
    <source>
        <dbReference type="ARBA" id="ARBA00010593"/>
    </source>
</evidence>
<sequence length="525" mass="57699">QPWWKANFFVREPALFGTWDGVFTSCMINIFGVVIFLRTGWMVGNAGIILSMVIILITLGIALITVLSTIGICERTRIGSGGVYFLLSHVLGRRWGATFGVLYCFGQAVGTALYITGFSESLAGVFRTENIWIIRLTSTLTLLVLLAIVLAGVKWVIKLQLVLLGLLGLAVVDFVLGTFIHKDTNAAFGITGYKLETVINNTWPHFQPGQSFSTVFGVFFPTATGVMAGVNMSGDLKNPGKSIPTGSLTSLAVSGFLYLLFAILLGSVCTNDALVSDYLIASRVSWITVLFLIGLYISSLSSCFGGLYGAPRVLQKIALDDVVPILKNLSKGRGPNKEPWLATLIIGLLSFVFILIGHLNTLGPIVAMPFMITYSAINYSYFALAMSYDKQQEIQQERTIWHDTEDDSWKSLNEVERKNKSVMSSYYSPSVPLPKQASIDRKEYGTLSHQATYSKQDGVKITINDDGQTDEKRNNKIEDSLSDDKKSKNFNGHADIQEEAIGDDDDDKQQLLSQNKTTEGIKNLL</sequence>
<keyword evidence="5 14" id="KW-0812">Transmembrane</keyword>
<keyword evidence="9" id="KW-0406">Ion transport</keyword>
<dbReference type="GO" id="GO:0055064">
    <property type="term" value="P:chloride ion homeostasis"/>
    <property type="evidence" value="ECO:0000318"/>
    <property type="project" value="GO_Central"/>
</dbReference>
<evidence type="ECO:0000256" key="14">
    <source>
        <dbReference type="SAM" id="Phobius"/>
    </source>
</evidence>
<feature type="compositionally biased region" description="Acidic residues" evidence="13">
    <location>
        <begin position="497"/>
        <end position="507"/>
    </location>
</feature>
<dbReference type="GO" id="GO:0016020">
    <property type="term" value="C:membrane"/>
    <property type="evidence" value="ECO:0007669"/>
    <property type="project" value="UniProtKB-SubCell"/>
</dbReference>
<dbReference type="InterPro" id="IPR004841">
    <property type="entry name" value="AA-permease/SLC12A_dom"/>
</dbReference>
<dbReference type="GO" id="GO:0006884">
    <property type="term" value="P:cell volume homeostasis"/>
    <property type="evidence" value="ECO:0000318"/>
    <property type="project" value="GO_Central"/>
</dbReference>
<keyword evidence="3" id="KW-0813">Transport</keyword>
<proteinExistence type="inferred from homology"/>
<keyword evidence="17" id="KW-1185">Reference proteome</keyword>
<feature type="transmembrane region" description="Helical" evidence="14">
    <location>
        <begin position="160"/>
        <end position="180"/>
    </location>
</feature>
<feature type="transmembrane region" description="Helical" evidence="14">
    <location>
        <begin position="284"/>
        <end position="308"/>
    </location>
</feature>
<evidence type="ECO:0000256" key="3">
    <source>
        <dbReference type="ARBA" id="ARBA00022448"/>
    </source>
</evidence>
<keyword evidence="7" id="KW-0630">Potassium</keyword>
<gene>
    <name evidence="16" type="ORF">TRIADDRAFT_27374</name>
</gene>
<dbReference type="STRING" id="10228.B3S137"/>
<evidence type="ECO:0000256" key="1">
    <source>
        <dbReference type="ARBA" id="ARBA00004141"/>
    </source>
</evidence>
<dbReference type="GO" id="GO:0015379">
    <property type="term" value="F:potassium:chloride symporter activity"/>
    <property type="evidence" value="ECO:0000318"/>
    <property type="project" value="GO_Central"/>
</dbReference>
<dbReference type="GO" id="GO:1990573">
    <property type="term" value="P:potassium ion import across plasma membrane"/>
    <property type="evidence" value="ECO:0000318"/>
    <property type="project" value="GO_Central"/>
</dbReference>
<evidence type="ECO:0000256" key="12">
    <source>
        <dbReference type="ARBA" id="ARBA00073711"/>
    </source>
</evidence>
<feature type="transmembrane region" description="Helical" evidence="14">
    <location>
        <begin position="211"/>
        <end position="230"/>
    </location>
</feature>
<dbReference type="InParanoid" id="B3S137"/>
<dbReference type="OrthoDB" id="2020542at2759"/>
<organism evidence="16 17">
    <name type="scientific">Trichoplax adhaerens</name>
    <name type="common">Trichoplax reptans</name>
    <dbReference type="NCBI Taxonomy" id="10228"/>
    <lineage>
        <taxon>Eukaryota</taxon>
        <taxon>Metazoa</taxon>
        <taxon>Placozoa</taxon>
        <taxon>Uniplacotomia</taxon>
        <taxon>Trichoplacea</taxon>
        <taxon>Trichoplacidae</taxon>
        <taxon>Trichoplax</taxon>
    </lineage>
</organism>
<comment type="subcellular location">
    <subcellularLocation>
        <location evidence="1">Membrane</location>
        <topology evidence="1">Multi-pass membrane protein</topology>
    </subcellularLocation>
</comment>
<feature type="transmembrane region" description="Helical" evidence="14">
    <location>
        <begin position="242"/>
        <end position="264"/>
    </location>
</feature>
<keyword evidence="10 14" id="KW-0472">Membrane</keyword>
<name>B3S137_TRIAD</name>
<feature type="region of interest" description="Disordered" evidence="13">
    <location>
        <begin position="458"/>
        <end position="525"/>
    </location>
</feature>
<evidence type="ECO:0000256" key="13">
    <source>
        <dbReference type="SAM" id="MobiDB-lite"/>
    </source>
</evidence>
<dbReference type="RefSeq" id="XP_002114407.1">
    <property type="nucleotide sequence ID" value="XM_002114371.1"/>
</dbReference>
<accession>B3S137</accession>
<dbReference type="PANTHER" id="PTHR11827">
    <property type="entry name" value="SOLUTE CARRIER FAMILY 12, CATION COTRANSPORTERS"/>
    <property type="match status" value="1"/>
</dbReference>
<feature type="transmembrane region" description="Helical" evidence="14">
    <location>
        <begin position="365"/>
        <end position="388"/>
    </location>
</feature>
<dbReference type="GeneID" id="6755294"/>
<feature type="transmembrane region" description="Helical" evidence="14">
    <location>
        <begin position="21"/>
        <end position="41"/>
    </location>
</feature>
<dbReference type="Pfam" id="PF00324">
    <property type="entry name" value="AA_permease"/>
    <property type="match status" value="1"/>
</dbReference>
<feature type="transmembrane region" description="Helical" evidence="14">
    <location>
        <begin position="131"/>
        <end position="153"/>
    </location>
</feature>
<dbReference type="PhylomeDB" id="B3S137"/>
<evidence type="ECO:0000256" key="11">
    <source>
        <dbReference type="ARBA" id="ARBA00023214"/>
    </source>
</evidence>
<dbReference type="HOGENOM" id="CLU_017440_1_0_1"/>
<keyword evidence="6" id="KW-0769">Symport</keyword>
<dbReference type="eggNOG" id="KOG2083">
    <property type="taxonomic scope" value="Eukaryota"/>
</dbReference>
<dbReference type="GO" id="GO:0055075">
    <property type="term" value="P:potassium ion homeostasis"/>
    <property type="evidence" value="ECO:0000318"/>
    <property type="project" value="GO_Central"/>
</dbReference>
<keyword evidence="4" id="KW-0633">Potassium transport</keyword>
<dbReference type="InterPro" id="IPR004842">
    <property type="entry name" value="SLC12A_fam"/>
</dbReference>
<feature type="compositionally biased region" description="Basic and acidic residues" evidence="13">
    <location>
        <begin position="469"/>
        <end position="487"/>
    </location>
</feature>
<keyword evidence="8 14" id="KW-1133">Transmembrane helix</keyword>
<evidence type="ECO:0000313" key="17">
    <source>
        <dbReference type="Proteomes" id="UP000009022"/>
    </source>
</evidence>
<dbReference type="PANTHER" id="PTHR11827:SF6">
    <property type="entry name" value="SOLUTE CARRIER FAMILY 12 MEMBER 8"/>
    <property type="match status" value="1"/>
</dbReference>
<dbReference type="FunFam" id="1.20.1740.10:FF:000030">
    <property type="entry name" value="solute carrier family 12 member 8"/>
    <property type="match status" value="1"/>
</dbReference>
<comment type="similarity">
    <text evidence="2">Belongs to the SLC12A transporter family.</text>
</comment>
<dbReference type="OMA" id="RTENIWI"/>
<evidence type="ECO:0000256" key="4">
    <source>
        <dbReference type="ARBA" id="ARBA00022538"/>
    </source>
</evidence>
<evidence type="ECO:0000256" key="6">
    <source>
        <dbReference type="ARBA" id="ARBA00022847"/>
    </source>
</evidence>
<dbReference type="Gene3D" id="1.20.1740.10">
    <property type="entry name" value="Amino acid/polyamine transporter I"/>
    <property type="match status" value="1"/>
</dbReference>
<reference evidence="16 17" key="1">
    <citation type="journal article" date="2008" name="Nature">
        <title>The Trichoplax genome and the nature of placozoans.</title>
        <authorList>
            <person name="Srivastava M."/>
            <person name="Begovic E."/>
            <person name="Chapman J."/>
            <person name="Putnam N.H."/>
            <person name="Hellsten U."/>
            <person name="Kawashima T."/>
            <person name="Kuo A."/>
            <person name="Mitros T."/>
            <person name="Salamov A."/>
            <person name="Carpenter M.L."/>
            <person name="Signorovitch A.Y."/>
            <person name="Moreno M.A."/>
            <person name="Kamm K."/>
            <person name="Grimwood J."/>
            <person name="Schmutz J."/>
            <person name="Shapiro H."/>
            <person name="Grigoriev I.V."/>
            <person name="Buss L.W."/>
            <person name="Schierwater B."/>
            <person name="Dellaporta S.L."/>
            <person name="Rokhsar D.S."/>
        </authorList>
    </citation>
    <scope>NUCLEOTIDE SEQUENCE [LARGE SCALE GENOMIC DNA]</scope>
    <source>
        <strain evidence="16 17">Grell-BS-1999</strain>
    </source>
</reference>
<dbReference type="CTD" id="6755294"/>